<proteinExistence type="predicted"/>
<sequence>MHILVEPLPDRLTFRNFTALINLQEEVHGQEVTCLPSEDSILLSGRMWRTRRSCVKRDAFFLCHVLAK</sequence>
<name>A0A0W8FFB2_9ZZZZ</name>
<dbReference type="AlphaFoldDB" id="A0A0W8FFB2"/>
<evidence type="ECO:0000313" key="1">
    <source>
        <dbReference type="EMBL" id="KUG19576.1"/>
    </source>
</evidence>
<gene>
    <name evidence="1" type="ORF">ASZ90_010708</name>
</gene>
<accession>A0A0W8FFB2</accession>
<organism evidence="1">
    <name type="scientific">hydrocarbon metagenome</name>
    <dbReference type="NCBI Taxonomy" id="938273"/>
    <lineage>
        <taxon>unclassified sequences</taxon>
        <taxon>metagenomes</taxon>
        <taxon>ecological metagenomes</taxon>
    </lineage>
</organism>
<comment type="caution">
    <text evidence="1">The sequence shown here is derived from an EMBL/GenBank/DDBJ whole genome shotgun (WGS) entry which is preliminary data.</text>
</comment>
<dbReference type="EMBL" id="LNQE01001275">
    <property type="protein sequence ID" value="KUG19576.1"/>
    <property type="molecule type" value="Genomic_DNA"/>
</dbReference>
<reference evidence="1" key="1">
    <citation type="journal article" date="2015" name="Proc. Natl. Acad. Sci. U.S.A.">
        <title>Networks of energetic and metabolic interactions define dynamics in microbial communities.</title>
        <authorList>
            <person name="Embree M."/>
            <person name="Liu J.K."/>
            <person name="Al-Bassam M.M."/>
            <person name="Zengler K."/>
        </authorList>
    </citation>
    <scope>NUCLEOTIDE SEQUENCE</scope>
</reference>
<protein>
    <submittedName>
        <fullName evidence="1">Uncharacterized protein</fullName>
    </submittedName>
</protein>